<dbReference type="AlphaFoldDB" id="A0A4R8GR55"/>
<protein>
    <submittedName>
        <fullName evidence="1">Uncharacterized protein</fullName>
    </submittedName>
</protein>
<dbReference type="Proteomes" id="UP000295832">
    <property type="component" value="Unassembled WGS sequence"/>
</dbReference>
<evidence type="ECO:0000313" key="1">
    <source>
        <dbReference type="EMBL" id="TDX48322.1"/>
    </source>
</evidence>
<organism evidence="1 2">
    <name type="scientific">Orenia marismortui</name>
    <dbReference type="NCBI Taxonomy" id="46469"/>
    <lineage>
        <taxon>Bacteria</taxon>
        <taxon>Bacillati</taxon>
        <taxon>Bacillota</taxon>
        <taxon>Clostridia</taxon>
        <taxon>Halanaerobiales</taxon>
        <taxon>Halobacteroidaceae</taxon>
        <taxon>Orenia</taxon>
    </lineage>
</organism>
<sequence length="37" mass="4110">MKKLNLFVGLALLIIGVILVWDSPIIDIFMGLLDVIL</sequence>
<reference evidence="1 2" key="1">
    <citation type="submission" date="2019-03" db="EMBL/GenBank/DDBJ databases">
        <title>Subsurface microbial communities from deep shales in Ohio and West Virginia, USA.</title>
        <authorList>
            <person name="Wrighton K."/>
        </authorList>
    </citation>
    <scope>NUCLEOTIDE SEQUENCE [LARGE SCALE GENOMIC DNA]</scope>
    <source>
        <strain evidence="1 2">MSL 6dP</strain>
    </source>
</reference>
<name>A0A4R8GR55_9FIRM</name>
<keyword evidence="2" id="KW-1185">Reference proteome</keyword>
<proteinExistence type="predicted"/>
<dbReference type="EMBL" id="SOEG01000030">
    <property type="protein sequence ID" value="TDX48322.1"/>
    <property type="molecule type" value="Genomic_DNA"/>
</dbReference>
<accession>A0A4R8GR55</accession>
<evidence type="ECO:0000313" key="2">
    <source>
        <dbReference type="Proteomes" id="UP000295832"/>
    </source>
</evidence>
<comment type="caution">
    <text evidence="1">The sequence shown here is derived from an EMBL/GenBank/DDBJ whole genome shotgun (WGS) entry which is preliminary data.</text>
</comment>
<gene>
    <name evidence="1" type="ORF">C7959_13049</name>
</gene>